<dbReference type="Pfam" id="PF00528">
    <property type="entry name" value="BPD_transp_1"/>
    <property type="match status" value="1"/>
</dbReference>
<keyword evidence="2 8" id="KW-0813">Transport</keyword>
<feature type="transmembrane region" description="Helical" evidence="8">
    <location>
        <begin position="156"/>
        <end position="183"/>
    </location>
</feature>
<evidence type="ECO:0000313" key="10">
    <source>
        <dbReference type="EMBL" id="MFC1459095.1"/>
    </source>
</evidence>
<evidence type="ECO:0000256" key="2">
    <source>
        <dbReference type="ARBA" id="ARBA00022448"/>
    </source>
</evidence>
<keyword evidence="5 8" id="KW-0812">Transmembrane</keyword>
<reference evidence="10 11" key="1">
    <citation type="submission" date="2024-09" db="EMBL/GenBank/DDBJ databases">
        <title>Nodulacao em especies de Leguminosae Basais da Amazonia e Caracterizacao dos Rizobios e Bacterias Associadas aos Nodulos.</title>
        <authorList>
            <person name="Jambeiro I.C.A."/>
            <person name="Lopes I.S."/>
            <person name="Aguiar E.R.G.R."/>
            <person name="Santos A.F.J."/>
            <person name="Dos Santos J.M.F."/>
            <person name="Gross E."/>
        </authorList>
    </citation>
    <scope>NUCLEOTIDE SEQUENCE [LARGE SCALE GENOMIC DNA]</scope>
    <source>
        <strain evidence="10 11">BRUESC1165</strain>
    </source>
</reference>
<gene>
    <name evidence="10" type="ORF">ACETIH_20795</name>
</gene>
<comment type="subcellular location">
    <subcellularLocation>
        <location evidence="1">Cell inner membrane</location>
        <topology evidence="1">Multi-pass membrane protein</topology>
    </subcellularLocation>
    <subcellularLocation>
        <location evidence="8">Cell membrane</location>
        <topology evidence="8">Multi-pass membrane protein</topology>
    </subcellularLocation>
</comment>
<dbReference type="InterPro" id="IPR035906">
    <property type="entry name" value="MetI-like_sf"/>
</dbReference>
<feature type="transmembrane region" description="Helical" evidence="8">
    <location>
        <begin position="204"/>
        <end position="223"/>
    </location>
</feature>
<accession>A0ABV6YD91</accession>
<dbReference type="Gene3D" id="1.10.3720.10">
    <property type="entry name" value="MetI-like"/>
    <property type="match status" value="1"/>
</dbReference>
<keyword evidence="6 8" id="KW-1133">Transmembrane helix</keyword>
<dbReference type="PANTHER" id="PTHR43357:SF4">
    <property type="entry name" value="INNER MEMBRANE ABC TRANSPORTER PERMEASE PROTEIN YDCV"/>
    <property type="match status" value="1"/>
</dbReference>
<comment type="caution">
    <text evidence="10">The sequence shown here is derived from an EMBL/GenBank/DDBJ whole genome shotgun (WGS) entry which is preliminary data.</text>
</comment>
<evidence type="ECO:0000256" key="3">
    <source>
        <dbReference type="ARBA" id="ARBA00022475"/>
    </source>
</evidence>
<protein>
    <submittedName>
        <fullName evidence="10">ABC transporter permease</fullName>
    </submittedName>
</protein>
<feature type="transmembrane region" description="Helical" evidence="8">
    <location>
        <begin position="35"/>
        <end position="57"/>
    </location>
</feature>
<dbReference type="Proteomes" id="UP001593940">
    <property type="component" value="Unassembled WGS sequence"/>
</dbReference>
<evidence type="ECO:0000313" key="11">
    <source>
        <dbReference type="Proteomes" id="UP001593940"/>
    </source>
</evidence>
<evidence type="ECO:0000256" key="4">
    <source>
        <dbReference type="ARBA" id="ARBA00022519"/>
    </source>
</evidence>
<organism evidence="10 11">
    <name type="scientific">Microvirga arabica</name>
    <dbReference type="NCBI Taxonomy" id="1128671"/>
    <lineage>
        <taxon>Bacteria</taxon>
        <taxon>Pseudomonadati</taxon>
        <taxon>Pseudomonadota</taxon>
        <taxon>Alphaproteobacteria</taxon>
        <taxon>Hyphomicrobiales</taxon>
        <taxon>Methylobacteriaceae</taxon>
        <taxon>Microvirga</taxon>
    </lineage>
</organism>
<feature type="domain" description="ABC transmembrane type-1" evidence="9">
    <location>
        <begin position="89"/>
        <end position="277"/>
    </location>
</feature>
<keyword evidence="11" id="KW-1185">Reference proteome</keyword>
<dbReference type="PANTHER" id="PTHR43357">
    <property type="entry name" value="INNER MEMBRANE ABC TRANSPORTER PERMEASE PROTEIN YDCV"/>
    <property type="match status" value="1"/>
</dbReference>
<dbReference type="CDD" id="cd06261">
    <property type="entry name" value="TM_PBP2"/>
    <property type="match status" value="1"/>
</dbReference>
<dbReference type="PROSITE" id="PS50928">
    <property type="entry name" value="ABC_TM1"/>
    <property type="match status" value="1"/>
</dbReference>
<evidence type="ECO:0000256" key="6">
    <source>
        <dbReference type="ARBA" id="ARBA00022989"/>
    </source>
</evidence>
<dbReference type="SUPFAM" id="SSF161098">
    <property type="entry name" value="MetI-like"/>
    <property type="match status" value="1"/>
</dbReference>
<feature type="transmembrane region" description="Helical" evidence="8">
    <location>
        <begin position="124"/>
        <end position="144"/>
    </location>
</feature>
<evidence type="ECO:0000256" key="8">
    <source>
        <dbReference type="RuleBase" id="RU363032"/>
    </source>
</evidence>
<dbReference type="EMBL" id="JBHOMY010000081">
    <property type="protein sequence ID" value="MFC1459095.1"/>
    <property type="molecule type" value="Genomic_DNA"/>
</dbReference>
<sequence>MSSSVLNTPALPSSTATHLTTWLPSRALRLLLRGLALGLLAFAVFGPLLNMLLWTVAESWFFPNKLPSAYGFAYWGRVFSPRGNAVESLVNSVSIAVGVVVLSLSLAIPAGYALARLKLPMRSLVLLMFLVPQAFPNLPVYMNIARLFYDVGLNGTYLGVVLVHTVHGLVYAIWIATAAFAAVDHALEEAARISGAGPLRTFSDITLPLAMPGLMASAVFVFLESLDEFTATFFVGAPEVNTLPLLLYTASAGGNYQIASITALILLVPSIGFMLVVERLLRADVLAKVGQ</sequence>
<comment type="similarity">
    <text evidence="8">Belongs to the binding-protein-dependent transport system permease family.</text>
</comment>
<proteinExistence type="inferred from homology"/>
<evidence type="ECO:0000259" key="9">
    <source>
        <dbReference type="PROSITE" id="PS50928"/>
    </source>
</evidence>
<evidence type="ECO:0000256" key="1">
    <source>
        <dbReference type="ARBA" id="ARBA00004429"/>
    </source>
</evidence>
<keyword evidence="3" id="KW-1003">Cell membrane</keyword>
<keyword evidence="4" id="KW-0997">Cell inner membrane</keyword>
<evidence type="ECO:0000256" key="5">
    <source>
        <dbReference type="ARBA" id="ARBA00022692"/>
    </source>
</evidence>
<keyword evidence="7 8" id="KW-0472">Membrane</keyword>
<dbReference type="InterPro" id="IPR000515">
    <property type="entry name" value="MetI-like"/>
</dbReference>
<feature type="transmembrane region" description="Helical" evidence="8">
    <location>
        <begin position="256"/>
        <end position="277"/>
    </location>
</feature>
<dbReference type="RefSeq" id="WP_203271411.1">
    <property type="nucleotide sequence ID" value="NZ_JAFBID010000012.1"/>
</dbReference>
<name>A0ABV6YD91_9HYPH</name>
<feature type="transmembrane region" description="Helical" evidence="8">
    <location>
        <begin position="89"/>
        <end position="112"/>
    </location>
</feature>
<evidence type="ECO:0000256" key="7">
    <source>
        <dbReference type="ARBA" id="ARBA00023136"/>
    </source>
</evidence>